<proteinExistence type="predicted"/>
<dbReference type="PATRIC" id="fig|92835.4.peg.2690"/>
<name>A0A0M2H2B4_9MICO</name>
<keyword evidence="1" id="KW-1133">Transmembrane helix</keyword>
<dbReference type="STRING" id="92835.RS81_02653"/>
<sequence>MRRYFSWRWLGVSLTVIGLGAAFLAAREGPFPSTPVGLTLVWAGLAMFVCTLIAPAVMGPINFVREVRMYGLVNRWHKNGAIPADYPEWVRRRIYADPDGKYAPQWEVSRAGKQRRLRNTGVDAHVEVTRVSAIGPVAIELDLDLSMPAVIPREASFALTFIDERAGFGDFCAVLVKWTRPSGGDLEEVFYL</sequence>
<feature type="transmembrane region" description="Helical" evidence="1">
    <location>
        <begin position="36"/>
        <end position="59"/>
    </location>
</feature>
<dbReference type="RefSeq" id="WP_157004035.1">
    <property type="nucleotide sequence ID" value="NZ_BAAAUP010000003.1"/>
</dbReference>
<accession>A0A0M2H2B4</accession>
<keyword evidence="3" id="KW-1185">Reference proteome</keyword>
<organism evidence="2 3">
    <name type="scientific">Microbacterium terrae</name>
    <dbReference type="NCBI Taxonomy" id="69369"/>
    <lineage>
        <taxon>Bacteria</taxon>
        <taxon>Bacillati</taxon>
        <taxon>Actinomycetota</taxon>
        <taxon>Actinomycetes</taxon>
        <taxon>Micrococcales</taxon>
        <taxon>Microbacteriaceae</taxon>
        <taxon>Microbacterium</taxon>
    </lineage>
</organism>
<evidence type="ECO:0000313" key="3">
    <source>
        <dbReference type="Proteomes" id="UP000033956"/>
    </source>
</evidence>
<comment type="caution">
    <text evidence="2">The sequence shown here is derived from an EMBL/GenBank/DDBJ whole genome shotgun (WGS) entry which is preliminary data.</text>
</comment>
<evidence type="ECO:0000256" key="1">
    <source>
        <dbReference type="SAM" id="Phobius"/>
    </source>
</evidence>
<keyword evidence="1" id="KW-0472">Membrane</keyword>
<keyword evidence="1" id="KW-0812">Transmembrane</keyword>
<protein>
    <submittedName>
        <fullName evidence="2">Uncharacterized protein</fullName>
    </submittedName>
</protein>
<dbReference type="EMBL" id="JYIZ01000055">
    <property type="protein sequence ID" value="KJL38382.1"/>
    <property type="molecule type" value="Genomic_DNA"/>
</dbReference>
<dbReference type="AlphaFoldDB" id="A0A0M2H2B4"/>
<dbReference type="Proteomes" id="UP000033956">
    <property type="component" value="Unassembled WGS sequence"/>
</dbReference>
<evidence type="ECO:0000313" key="2">
    <source>
        <dbReference type="EMBL" id="KJL38382.1"/>
    </source>
</evidence>
<reference evidence="2 3" key="1">
    <citation type="submission" date="2015-02" db="EMBL/GenBank/DDBJ databases">
        <title>Draft genome sequences of ten Microbacterium spp. with emphasis on heavy metal contaminated environments.</title>
        <authorList>
            <person name="Corretto E."/>
        </authorList>
    </citation>
    <scope>NUCLEOTIDE SEQUENCE [LARGE SCALE GENOMIC DNA]</scope>
    <source>
        <strain evidence="2 3">DSM 12510</strain>
    </source>
</reference>
<gene>
    <name evidence="2" type="ORF">RS81_02653</name>
</gene>